<sequence length="81" mass="9237">PYFAKITFLHNALLSTMIHHLHVPNRALFFINRLTTPAPPFSFGLQTCSQLTFAIFRLPSKLPHRKFLLILSNFLITDTGA</sequence>
<gene>
    <name evidence="1" type="ORF">ES319_A01G048700v1</name>
</gene>
<dbReference type="EMBL" id="CM018202">
    <property type="protein sequence ID" value="KAB2095586.1"/>
    <property type="molecule type" value="Genomic_DNA"/>
</dbReference>
<proteinExistence type="predicted"/>
<protein>
    <submittedName>
        <fullName evidence="1">Uncharacterized protein</fullName>
    </submittedName>
</protein>
<organism evidence="1 2">
    <name type="scientific">Gossypium barbadense</name>
    <name type="common">Sea Island cotton</name>
    <name type="synonym">Hibiscus barbadensis</name>
    <dbReference type="NCBI Taxonomy" id="3634"/>
    <lineage>
        <taxon>Eukaryota</taxon>
        <taxon>Viridiplantae</taxon>
        <taxon>Streptophyta</taxon>
        <taxon>Embryophyta</taxon>
        <taxon>Tracheophyta</taxon>
        <taxon>Spermatophyta</taxon>
        <taxon>Magnoliopsida</taxon>
        <taxon>eudicotyledons</taxon>
        <taxon>Gunneridae</taxon>
        <taxon>Pentapetalae</taxon>
        <taxon>rosids</taxon>
        <taxon>malvids</taxon>
        <taxon>Malvales</taxon>
        <taxon>Malvaceae</taxon>
        <taxon>Malvoideae</taxon>
        <taxon>Gossypium</taxon>
    </lineage>
</organism>
<dbReference type="Proteomes" id="UP000327439">
    <property type="component" value="Chromosome A01"/>
</dbReference>
<keyword evidence="2" id="KW-1185">Reference proteome</keyword>
<accession>A0A5J5WVX4</accession>
<dbReference type="AlphaFoldDB" id="A0A5J5WVX4"/>
<feature type="non-terminal residue" evidence="1">
    <location>
        <position position="1"/>
    </location>
</feature>
<evidence type="ECO:0000313" key="1">
    <source>
        <dbReference type="EMBL" id="KAB2095586.1"/>
    </source>
</evidence>
<reference evidence="2" key="1">
    <citation type="journal article" date="2020" name="Nat. Genet.">
        <title>Genomic diversifications of five Gossypium allopolyploid species and their impact on cotton improvement.</title>
        <authorList>
            <person name="Chen Z.J."/>
            <person name="Sreedasyam A."/>
            <person name="Ando A."/>
            <person name="Song Q."/>
            <person name="De Santiago L.M."/>
            <person name="Hulse-Kemp A.M."/>
            <person name="Ding M."/>
            <person name="Ye W."/>
            <person name="Kirkbride R.C."/>
            <person name="Jenkins J."/>
            <person name="Plott C."/>
            <person name="Lovell J."/>
            <person name="Lin Y.M."/>
            <person name="Vaughn R."/>
            <person name="Liu B."/>
            <person name="Simpson S."/>
            <person name="Scheffler B.E."/>
            <person name="Wen L."/>
            <person name="Saski C.A."/>
            <person name="Grover C.E."/>
            <person name="Hu G."/>
            <person name="Conover J.L."/>
            <person name="Carlson J.W."/>
            <person name="Shu S."/>
            <person name="Boston L.B."/>
            <person name="Williams M."/>
            <person name="Peterson D.G."/>
            <person name="McGee K."/>
            <person name="Jones D.C."/>
            <person name="Wendel J.F."/>
            <person name="Stelly D.M."/>
            <person name="Grimwood J."/>
            <person name="Schmutz J."/>
        </authorList>
    </citation>
    <scope>NUCLEOTIDE SEQUENCE [LARGE SCALE GENOMIC DNA]</scope>
    <source>
        <strain evidence="2">cv. 3-79</strain>
    </source>
</reference>
<evidence type="ECO:0000313" key="2">
    <source>
        <dbReference type="Proteomes" id="UP000327439"/>
    </source>
</evidence>
<name>A0A5J5WVX4_GOSBA</name>